<dbReference type="Pfam" id="PF00702">
    <property type="entry name" value="Hydrolase"/>
    <property type="match status" value="1"/>
</dbReference>
<dbReference type="InterPro" id="IPR023214">
    <property type="entry name" value="HAD_sf"/>
</dbReference>
<name>A0A222FHD3_9GAMM</name>
<dbReference type="InterPro" id="IPR036412">
    <property type="entry name" value="HAD-like_sf"/>
</dbReference>
<evidence type="ECO:0000313" key="2">
    <source>
        <dbReference type="EMBL" id="ASP37831.1"/>
    </source>
</evidence>
<dbReference type="Gene3D" id="3.40.50.1000">
    <property type="entry name" value="HAD superfamily/HAD-like"/>
    <property type="match status" value="1"/>
</dbReference>
<evidence type="ECO:0000256" key="1">
    <source>
        <dbReference type="ARBA" id="ARBA00022801"/>
    </source>
</evidence>
<keyword evidence="1" id="KW-0378">Hydrolase</keyword>
<dbReference type="AlphaFoldDB" id="A0A222FHD3"/>
<organism evidence="2 3">
    <name type="scientific">Bacterioplanes sanyensis</name>
    <dbReference type="NCBI Taxonomy" id="1249553"/>
    <lineage>
        <taxon>Bacteria</taxon>
        <taxon>Pseudomonadati</taxon>
        <taxon>Pseudomonadota</taxon>
        <taxon>Gammaproteobacteria</taxon>
        <taxon>Oceanospirillales</taxon>
        <taxon>Oceanospirillaceae</taxon>
        <taxon>Bacterioplanes</taxon>
    </lineage>
</organism>
<dbReference type="Proteomes" id="UP000202440">
    <property type="component" value="Chromosome"/>
</dbReference>
<sequence>MVDDRTHAPQTQPLKHSNLGKDSFTVYKAIIFDFGNTLAASASLATALTDVLQHPQAMSIGQQIEQEILALYRPDQQQQPDWCALWQRCFEQAGVDFNESLGREHLRAFCQASPTFDGVESLLQTLKQRGIKLGLLSNATGPADVFQQDFEHRGLAPYFDAITWSCAIGYRKPYGLAFEAALQQLGSSAAETLMVGDSEIADVGGAHAIGMDCARVYLGDGNDPSNARYKVHVDTLEQDILAIFAEQA</sequence>
<dbReference type="PRINTS" id="PR00413">
    <property type="entry name" value="HADHALOGNASE"/>
</dbReference>
<dbReference type="SFLD" id="SFLDG01129">
    <property type="entry name" value="C1.5:_HAD__Beta-PGM__Phosphata"/>
    <property type="match status" value="1"/>
</dbReference>
<dbReference type="InterPro" id="IPR051540">
    <property type="entry name" value="S-2-haloacid_dehalogenase"/>
</dbReference>
<accession>A0A222FHD3</accession>
<dbReference type="SFLD" id="SFLDS00003">
    <property type="entry name" value="Haloacid_Dehalogenase"/>
    <property type="match status" value="1"/>
</dbReference>
<dbReference type="KEGG" id="bsan:CHH28_03695"/>
<dbReference type="PANTHER" id="PTHR43316:SF3">
    <property type="entry name" value="HALOACID DEHALOGENASE, TYPE II (AFU_ORTHOLOGUE AFUA_2G07750)-RELATED"/>
    <property type="match status" value="1"/>
</dbReference>
<dbReference type="PANTHER" id="PTHR43316">
    <property type="entry name" value="HYDROLASE, HALOACID DELAHOGENASE-RELATED"/>
    <property type="match status" value="1"/>
</dbReference>
<dbReference type="EMBL" id="CP022530">
    <property type="protein sequence ID" value="ASP37831.1"/>
    <property type="molecule type" value="Genomic_DNA"/>
</dbReference>
<proteinExistence type="predicted"/>
<dbReference type="InterPro" id="IPR006439">
    <property type="entry name" value="HAD-SF_hydro_IA"/>
</dbReference>
<dbReference type="GO" id="GO:0016787">
    <property type="term" value="F:hydrolase activity"/>
    <property type="evidence" value="ECO:0007669"/>
    <property type="project" value="UniProtKB-KW"/>
</dbReference>
<reference evidence="2 3" key="1">
    <citation type="submission" date="2017-07" db="EMBL/GenBank/DDBJ databases">
        <title>Annotated genome sequence of Bacterioplanes sanyensis isolated from Red Sea.</title>
        <authorList>
            <person name="Rehman Z.U."/>
        </authorList>
    </citation>
    <scope>NUCLEOTIDE SEQUENCE [LARGE SCALE GENOMIC DNA]</scope>
    <source>
        <strain evidence="2 3">NV9</strain>
    </source>
</reference>
<dbReference type="SUPFAM" id="SSF56784">
    <property type="entry name" value="HAD-like"/>
    <property type="match status" value="1"/>
</dbReference>
<dbReference type="NCBIfam" id="TIGR01549">
    <property type="entry name" value="HAD-SF-IA-v1"/>
    <property type="match status" value="1"/>
</dbReference>
<gene>
    <name evidence="2" type="ORF">CHH28_03695</name>
</gene>
<keyword evidence="3" id="KW-1185">Reference proteome</keyword>
<protein>
    <submittedName>
        <fullName evidence="2">Haloacid dehalogenase</fullName>
    </submittedName>
</protein>
<evidence type="ECO:0000313" key="3">
    <source>
        <dbReference type="Proteomes" id="UP000202440"/>
    </source>
</evidence>